<evidence type="ECO:0000256" key="1">
    <source>
        <dbReference type="ARBA" id="ARBA00004994"/>
    </source>
</evidence>
<dbReference type="InterPro" id="IPR013328">
    <property type="entry name" value="6PGD_dom2"/>
</dbReference>
<keyword evidence="13" id="KW-1185">Reference proteome</keyword>
<evidence type="ECO:0000256" key="7">
    <source>
        <dbReference type="ARBA" id="ARBA00032024"/>
    </source>
</evidence>
<evidence type="ECO:0000256" key="9">
    <source>
        <dbReference type="RuleBase" id="RU362068"/>
    </source>
</evidence>
<dbReference type="InterPro" id="IPR013332">
    <property type="entry name" value="KPR_N"/>
</dbReference>
<feature type="non-terminal residue" evidence="12">
    <location>
        <position position="1"/>
    </location>
</feature>
<sequence>FIARGAHLQALREQGLRVKSIQGDFTVSPVQATDDPAQVGRADLILVAVKAWQIPEVALAIEPLMGPGTAVVPLQNGLEAASQLAEVLGEAAVLGGLCTIFSYIEAPGCIEHIGMEPTVTIGERDRVVRPRTDTIRQCLAEAGIVAQAAADINVPLWEKFLVLRWGIIGAVSRAPAGVLRSLPQLREMIDQAGREVLDVAQAHGVPLSRDMLQRNMELLEGLPPQATTSLQRDVMAGHPSEVDAQAGALVRLGQRVNVPTPLHTFLFHALLPLELKARGELQFSD</sequence>
<dbReference type="SUPFAM" id="SSF48179">
    <property type="entry name" value="6-phosphogluconate dehydrogenase C-terminal domain-like"/>
    <property type="match status" value="1"/>
</dbReference>
<dbReference type="GO" id="GO:0015940">
    <property type="term" value="P:pantothenate biosynthetic process"/>
    <property type="evidence" value="ECO:0007669"/>
    <property type="project" value="UniProtKB-UniPathway"/>
</dbReference>
<reference evidence="12 13" key="1">
    <citation type="journal article" date="2014" name="Nature">
        <title>An environmental bacterial taxon with a large and distinct metabolic repertoire.</title>
        <authorList>
            <person name="Wilson M.C."/>
            <person name="Mori T."/>
            <person name="Ruckert C."/>
            <person name="Uria A.R."/>
            <person name="Helf M.J."/>
            <person name="Takada K."/>
            <person name="Gernert C."/>
            <person name="Steffens U.A."/>
            <person name="Heycke N."/>
            <person name="Schmitt S."/>
            <person name="Rinke C."/>
            <person name="Helfrich E.J."/>
            <person name="Brachmann A.O."/>
            <person name="Gurgui C."/>
            <person name="Wakimoto T."/>
            <person name="Kracht M."/>
            <person name="Crusemann M."/>
            <person name="Hentschel U."/>
            <person name="Abe I."/>
            <person name="Matsunaga S."/>
            <person name="Kalinowski J."/>
            <person name="Takeyama H."/>
            <person name="Piel J."/>
        </authorList>
    </citation>
    <scope>NUCLEOTIDE SEQUENCE [LARGE SCALE GENOMIC DNA]</scope>
    <source>
        <strain evidence="13">TSY1</strain>
    </source>
</reference>
<dbReference type="NCBIfam" id="TIGR00745">
    <property type="entry name" value="apbA_panE"/>
    <property type="match status" value="1"/>
</dbReference>
<dbReference type="InterPro" id="IPR003710">
    <property type="entry name" value="ApbA"/>
</dbReference>
<keyword evidence="9" id="KW-0566">Pantothenate biosynthesis</keyword>
<protein>
    <recommendedName>
        <fullName evidence="4 9">2-dehydropantoate 2-reductase</fullName>
        <ecNumber evidence="3 9">1.1.1.169</ecNumber>
    </recommendedName>
    <alternativeName>
        <fullName evidence="7 9">Ketopantoate reductase</fullName>
    </alternativeName>
</protein>
<evidence type="ECO:0000256" key="8">
    <source>
        <dbReference type="ARBA" id="ARBA00048793"/>
    </source>
</evidence>
<dbReference type="SUPFAM" id="SSF51735">
    <property type="entry name" value="NAD(P)-binding Rossmann-fold domains"/>
    <property type="match status" value="1"/>
</dbReference>
<evidence type="ECO:0000313" key="12">
    <source>
        <dbReference type="EMBL" id="ETW94927.1"/>
    </source>
</evidence>
<feature type="domain" description="Ketopantoate reductase C-terminal" evidence="11">
    <location>
        <begin position="156"/>
        <end position="270"/>
    </location>
</feature>
<dbReference type="Proteomes" id="UP000019141">
    <property type="component" value="Unassembled WGS sequence"/>
</dbReference>
<dbReference type="EMBL" id="AZHW01000983">
    <property type="protein sequence ID" value="ETW94927.1"/>
    <property type="molecule type" value="Genomic_DNA"/>
</dbReference>
<dbReference type="GO" id="GO:0005737">
    <property type="term" value="C:cytoplasm"/>
    <property type="evidence" value="ECO:0007669"/>
    <property type="project" value="TreeGrafter"/>
</dbReference>
<accession>W4LA95</accession>
<organism evidence="12 13">
    <name type="scientific">Entotheonella factor</name>
    <dbReference type="NCBI Taxonomy" id="1429438"/>
    <lineage>
        <taxon>Bacteria</taxon>
        <taxon>Pseudomonadati</taxon>
        <taxon>Nitrospinota/Tectimicrobiota group</taxon>
        <taxon>Candidatus Tectimicrobiota</taxon>
        <taxon>Candidatus Entotheonellia</taxon>
        <taxon>Candidatus Entotheonellales</taxon>
        <taxon>Candidatus Entotheonellaceae</taxon>
        <taxon>Candidatus Entotheonella</taxon>
    </lineage>
</organism>
<evidence type="ECO:0000256" key="3">
    <source>
        <dbReference type="ARBA" id="ARBA00013014"/>
    </source>
</evidence>
<dbReference type="Gene3D" id="1.10.1040.10">
    <property type="entry name" value="N-(1-d-carboxylethyl)-l-norvaline Dehydrogenase, domain 2"/>
    <property type="match status" value="1"/>
</dbReference>
<evidence type="ECO:0000259" key="11">
    <source>
        <dbReference type="Pfam" id="PF08546"/>
    </source>
</evidence>
<comment type="catalytic activity">
    <reaction evidence="8 9">
        <text>(R)-pantoate + NADP(+) = 2-dehydropantoate + NADPH + H(+)</text>
        <dbReference type="Rhea" id="RHEA:16233"/>
        <dbReference type="ChEBI" id="CHEBI:11561"/>
        <dbReference type="ChEBI" id="CHEBI:15378"/>
        <dbReference type="ChEBI" id="CHEBI:15980"/>
        <dbReference type="ChEBI" id="CHEBI:57783"/>
        <dbReference type="ChEBI" id="CHEBI:58349"/>
        <dbReference type="EC" id="1.1.1.169"/>
    </reaction>
</comment>
<keyword evidence="5 9" id="KW-0521">NADP</keyword>
<dbReference type="InterPro" id="IPR036291">
    <property type="entry name" value="NAD(P)-bd_dom_sf"/>
</dbReference>
<evidence type="ECO:0000256" key="6">
    <source>
        <dbReference type="ARBA" id="ARBA00023002"/>
    </source>
</evidence>
<comment type="function">
    <text evidence="9">Catalyzes the NADPH-dependent reduction of ketopantoate into pantoic acid.</text>
</comment>
<dbReference type="PANTHER" id="PTHR21708">
    <property type="entry name" value="PROBABLE 2-DEHYDROPANTOATE 2-REDUCTASE"/>
    <property type="match status" value="1"/>
</dbReference>
<comment type="similarity">
    <text evidence="2 9">Belongs to the ketopantoate reductase family.</text>
</comment>
<evidence type="ECO:0000313" key="13">
    <source>
        <dbReference type="Proteomes" id="UP000019141"/>
    </source>
</evidence>
<evidence type="ECO:0000256" key="4">
    <source>
        <dbReference type="ARBA" id="ARBA00019465"/>
    </source>
</evidence>
<comment type="caution">
    <text evidence="12">The sequence shown here is derived from an EMBL/GenBank/DDBJ whole genome shotgun (WGS) entry which is preliminary data.</text>
</comment>
<dbReference type="GO" id="GO:0008677">
    <property type="term" value="F:2-dehydropantoate 2-reductase activity"/>
    <property type="evidence" value="ECO:0007669"/>
    <property type="project" value="UniProtKB-EC"/>
</dbReference>
<dbReference type="PANTHER" id="PTHR21708:SF26">
    <property type="entry name" value="2-DEHYDROPANTOATE 2-REDUCTASE"/>
    <property type="match status" value="1"/>
</dbReference>
<gene>
    <name evidence="12" type="ORF">ETSY1_32740</name>
</gene>
<feature type="domain" description="Ketopantoate reductase N-terminal" evidence="10">
    <location>
        <begin position="1"/>
        <end position="124"/>
    </location>
</feature>
<dbReference type="InterPro" id="IPR013752">
    <property type="entry name" value="KPA_reductase"/>
</dbReference>
<dbReference type="UniPathway" id="UPA00028">
    <property type="reaction ID" value="UER00004"/>
</dbReference>
<evidence type="ECO:0000256" key="2">
    <source>
        <dbReference type="ARBA" id="ARBA00007870"/>
    </source>
</evidence>
<proteinExistence type="inferred from homology"/>
<comment type="pathway">
    <text evidence="1 9">Cofactor biosynthesis; (R)-pantothenate biosynthesis; (R)-pantoate from 3-methyl-2-oxobutanoate: step 2/2.</text>
</comment>
<keyword evidence="6 9" id="KW-0560">Oxidoreductase</keyword>
<dbReference type="EC" id="1.1.1.169" evidence="3 9"/>
<name>W4LA95_ENTF1</name>
<dbReference type="InterPro" id="IPR008927">
    <property type="entry name" value="6-PGluconate_DH-like_C_sf"/>
</dbReference>
<dbReference type="Pfam" id="PF02558">
    <property type="entry name" value="ApbA"/>
    <property type="match status" value="1"/>
</dbReference>
<evidence type="ECO:0000259" key="10">
    <source>
        <dbReference type="Pfam" id="PF02558"/>
    </source>
</evidence>
<dbReference type="Pfam" id="PF08546">
    <property type="entry name" value="ApbA_C"/>
    <property type="match status" value="1"/>
</dbReference>
<dbReference type="AlphaFoldDB" id="W4LA95"/>
<dbReference type="InterPro" id="IPR051402">
    <property type="entry name" value="KPR-Related"/>
</dbReference>
<evidence type="ECO:0000256" key="5">
    <source>
        <dbReference type="ARBA" id="ARBA00022857"/>
    </source>
</evidence>
<dbReference type="Gene3D" id="3.40.50.720">
    <property type="entry name" value="NAD(P)-binding Rossmann-like Domain"/>
    <property type="match status" value="1"/>
</dbReference>
<dbReference type="HOGENOM" id="CLU_1071537_0_0_7"/>